<dbReference type="InterPro" id="IPR000182">
    <property type="entry name" value="GNAT_dom"/>
</dbReference>
<dbReference type="InterPro" id="IPR016181">
    <property type="entry name" value="Acyl_CoA_acyltransferase"/>
</dbReference>
<dbReference type="PANTHER" id="PTHR43441">
    <property type="entry name" value="RIBOSOMAL-PROTEIN-SERINE ACETYLTRANSFERASE"/>
    <property type="match status" value="1"/>
</dbReference>
<evidence type="ECO:0000313" key="3">
    <source>
        <dbReference type="Proteomes" id="UP000243799"/>
    </source>
</evidence>
<proteinExistence type="predicted"/>
<dbReference type="EMBL" id="FOKG01000012">
    <property type="protein sequence ID" value="SFB45216.1"/>
    <property type="molecule type" value="Genomic_DNA"/>
</dbReference>
<dbReference type="SUPFAM" id="SSF55729">
    <property type="entry name" value="Acyl-CoA N-acyltransferases (Nat)"/>
    <property type="match status" value="1"/>
</dbReference>
<dbReference type="RefSeq" id="WP_091674730.1">
    <property type="nucleotide sequence ID" value="NZ_FOKG01000012.1"/>
</dbReference>
<accession>A0A1I1B6E1</accession>
<keyword evidence="3" id="KW-1185">Reference proteome</keyword>
<dbReference type="AlphaFoldDB" id="A0A1I1B6E1"/>
<dbReference type="Proteomes" id="UP000243799">
    <property type="component" value="Unassembled WGS sequence"/>
</dbReference>
<feature type="domain" description="N-acetyltransferase" evidence="1">
    <location>
        <begin position="18"/>
        <end position="181"/>
    </location>
</feature>
<dbReference type="InterPro" id="IPR051908">
    <property type="entry name" value="Ribosomal_N-acetyltransferase"/>
</dbReference>
<organism evidence="2 3">
    <name type="scientific">Amycolatopsis marina</name>
    <dbReference type="NCBI Taxonomy" id="490629"/>
    <lineage>
        <taxon>Bacteria</taxon>
        <taxon>Bacillati</taxon>
        <taxon>Actinomycetota</taxon>
        <taxon>Actinomycetes</taxon>
        <taxon>Pseudonocardiales</taxon>
        <taxon>Pseudonocardiaceae</taxon>
        <taxon>Amycolatopsis</taxon>
    </lineage>
</organism>
<dbReference type="STRING" id="490629.SAMN05216266_11217"/>
<dbReference type="GO" id="GO:1990189">
    <property type="term" value="F:protein N-terminal-serine acetyltransferase activity"/>
    <property type="evidence" value="ECO:0007669"/>
    <property type="project" value="TreeGrafter"/>
</dbReference>
<name>A0A1I1B6E1_9PSEU</name>
<gene>
    <name evidence="2" type="ORF">SAMN05216266_11217</name>
</gene>
<reference evidence="3" key="1">
    <citation type="submission" date="2016-10" db="EMBL/GenBank/DDBJ databases">
        <authorList>
            <person name="Varghese N."/>
            <person name="Submissions S."/>
        </authorList>
    </citation>
    <scope>NUCLEOTIDE SEQUENCE [LARGE SCALE GENOMIC DNA]</scope>
    <source>
        <strain evidence="3">CGMCC 4.3568</strain>
    </source>
</reference>
<protein>
    <submittedName>
        <fullName evidence="2">Protein N-acetyltransferase, RimJ/RimL family</fullName>
    </submittedName>
</protein>
<dbReference type="Gene3D" id="3.40.630.30">
    <property type="match status" value="1"/>
</dbReference>
<dbReference type="Pfam" id="PF13302">
    <property type="entry name" value="Acetyltransf_3"/>
    <property type="match status" value="1"/>
</dbReference>
<evidence type="ECO:0000259" key="1">
    <source>
        <dbReference type="PROSITE" id="PS51186"/>
    </source>
</evidence>
<evidence type="ECO:0000313" key="2">
    <source>
        <dbReference type="EMBL" id="SFB45216.1"/>
    </source>
</evidence>
<dbReference type="OrthoDB" id="9814648at2"/>
<keyword evidence="2" id="KW-0808">Transferase</keyword>
<dbReference type="PANTHER" id="PTHR43441:SF10">
    <property type="entry name" value="ACETYLTRANSFERASE"/>
    <property type="match status" value="1"/>
</dbReference>
<dbReference type="GO" id="GO:0005737">
    <property type="term" value="C:cytoplasm"/>
    <property type="evidence" value="ECO:0007669"/>
    <property type="project" value="TreeGrafter"/>
</dbReference>
<sequence>MLNQEALATQPQLHGDTVVLRGLDDSYLDEMWVALHDPETIRYTGTHATFTREQVERYLAARPAATDRADWAITRAEDGAFLGEVVLFELDALNESMSFRIALAGPHAFGRGYGTEATRLVLGFAFATVGLHRVGLEVFDFNTRAQRVYEKCGFVREGVLRDALLWDGTRHDTVVMSVLATDRRSW</sequence>
<dbReference type="PROSITE" id="PS51186">
    <property type="entry name" value="GNAT"/>
    <property type="match status" value="1"/>
</dbReference>
<dbReference type="GO" id="GO:0008999">
    <property type="term" value="F:protein-N-terminal-alanine acetyltransferase activity"/>
    <property type="evidence" value="ECO:0007669"/>
    <property type="project" value="TreeGrafter"/>
</dbReference>